<dbReference type="InterPro" id="IPR018466">
    <property type="entry name" value="Kre9/Knh1-like_N"/>
</dbReference>
<dbReference type="SUPFAM" id="SSF55486">
    <property type="entry name" value="Metalloproteases ('zincins'), catalytic domain"/>
    <property type="match status" value="1"/>
</dbReference>
<keyword evidence="2" id="KW-0106">Calcium</keyword>
<evidence type="ECO:0000313" key="6">
    <source>
        <dbReference type="Proteomes" id="UP000681610"/>
    </source>
</evidence>
<feature type="compositionally biased region" description="Acidic residues" evidence="3">
    <location>
        <begin position="836"/>
        <end position="851"/>
    </location>
</feature>
<dbReference type="EMBL" id="JAGDYP010000002">
    <property type="protein sequence ID" value="MBO1883538.1"/>
    <property type="molecule type" value="Genomic_DNA"/>
</dbReference>
<name>A0ABS3PW31_9FLAO</name>
<feature type="compositionally biased region" description="Acidic residues" evidence="3">
    <location>
        <begin position="800"/>
        <end position="815"/>
    </location>
</feature>
<evidence type="ECO:0000256" key="1">
    <source>
        <dbReference type="ARBA" id="ARBA00022729"/>
    </source>
</evidence>
<reference evidence="5 6" key="1">
    <citation type="submission" date="2021-03" db="EMBL/GenBank/DDBJ databases">
        <title>Isolation and description of Capnocytophaga bilenii sp. nov., a novel Capnocytophaga species, isolated from a gingivitis subject.</title>
        <authorList>
            <person name="Antezack A."/>
            <person name="Monnet-Corti V."/>
            <person name="La Scola B."/>
        </authorList>
    </citation>
    <scope>NUCLEOTIDE SEQUENCE [LARGE SCALE GENOMIC DNA]</scope>
    <source>
        <strain evidence="5 6">Marseille-Q4570</strain>
    </source>
</reference>
<dbReference type="SUPFAM" id="SSF103647">
    <property type="entry name" value="TSP type-3 repeat"/>
    <property type="match status" value="3"/>
</dbReference>
<dbReference type="InterPro" id="IPR028974">
    <property type="entry name" value="TSP_type-3_rpt"/>
</dbReference>
<dbReference type="Gene3D" id="2.60.40.4070">
    <property type="match status" value="1"/>
</dbReference>
<gene>
    <name evidence="5" type="ORF">J4N46_03625</name>
</gene>
<feature type="compositionally biased region" description="Basic and acidic residues" evidence="3">
    <location>
        <begin position="763"/>
        <end position="781"/>
    </location>
</feature>
<dbReference type="PROSITE" id="PS51234">
    <property type="entry name" value="TSP3"/>
    <property type="match status" value="6"/>
</dbReference>
<evidence type="ECO:0000256" key="3">
    <source>
        <dbReference type="SAM" id="MobiDB-lite"/>
    </source>
</evidence>
<dbReference type="InterPro" id="IPR017897">
    <property type="entry name" value="Thrombospondin_3_rpt"/>
</dbReference>
<protein>
    <submittedName>
        <fullName evidence="5">Thrombospondin type 3 repeat-containing protein</fullName>
    </submittedName>
</protein>
<dbReference type="InterPro" id="IPR026341">
    <property type="entry name" value="T9SS_type_B"/>
</dbReference>
<evidence type="ECO:0000256" key="2">
    <source>
        <dbReference type="ARBA" id="ARBA00022837"/>
    </source>
</evidence>
<dbReference type="Proteomes" id="UP000681610">
    <property type="component" value="Unassembled WGS sequence"/>
</dbReference>
<sequence length="1028" mass="112390">MYRLAIIIYFLCLGSVLAQGYWQPLDGSSRRTHNNSPQAEGYYYYSLDKKLFGKALHDRSSQRGEYISVQLPNGKGEFEMFQVKKIQVLSPEMAAKYPKIESYAGYSATNPTKEVSFTYSPAGLTVMFSDDLDFSFVQADDKKGKRYKAYNRSAAQEAMRFTCNTTTQGGAAINTHEDNDGLTQRSHTARNDYSSGNKLRKIRIAIATTHNYTQRFGTKAATLAQLVSAVQRVNQVYRRQMSIEFQLVSGENIIIDNKSDDVFEGRLNMYWTGKPLQDFLDTKVGSANYDVGHVFDNTTRANGNAGCIGCICEAGKKGGGFSAGDVSVGQDLDRFDIDFFAHELGHQMGANHVHNLNGERSGVQVEPGSGSTIMGYAGISGADDVQPRSDAYFNHVNVKQIMEHMKTRPCLTVTPLSNTPPEIGDLPEYTIPNGTAYLLKATATDTDNDDLYYTWEQEDDANGSISYEVFSSVNKKGPLTRAIPPTRSNERYVPRFSQILEGKLTQRNPTNRSSWETVATVKRSMKWAFVVSDRKFGGDRADRDTDQTAGSTVYSTTTINVAEAGPFEITSQKKDAYWFFGTTQTITWNVADTDKAPINTRSVTIYFALDGQNFNKTIAENIPNTGSYTFTVTSTLATRQGRIMIKPVGNIYLAVNQGEKVIVKIDEDTDNDGLLDSQDNCIFVANSNQADSDGDGIGDVCDNDRDGDGVPNANDNCPDTPNADQLDTDSDGIGDACDDDDDGDGVLDVDDNCPKVANSGQEDANHDGIGDVCSDDRDNDGIKNNNDNCPDKPNPNQSDIDGDGIGDECDSDMDNDGVLNGQDNCSKVSNSSQTDTDGDGIGDACDDDDDGDGVLDVNDNCRTVANPDQADLDGDGIGDVCDDDMDGDGIPNDQDNCPRTPNTDQADTDKDGIGDACDPDIDGDGVANAQDDTPNEIVLIPNAFTPNGDGINDRLYIRRVSFYPNNNLKIYNGNQQLVYEKSGYNSQNENEGWDGIGIDGKKVPQGSYYYKFTIAGKTTLEGWIYINY</sequence>
<feature type="region of interest" description="Disordered" evidence="3">
    <location>
        <begin position="693"/>
        <end position="851"/>
    </location>
</feature>
<feature type="compositionally biased region" description="Acidic residues" evidence="3">
    <location>
        <begin position="726"/>
        <end position="751"/>
    </location>
</feature>
<keyword evidence="1" id="KW-0732">Signal</keyword>
<dbReference type="NCBIfam" id="TIGR04131">
    <property type="entry name" value="Bac_Flav_CTERM"/>
    <property type="match status" value="1"/>
</dbReference>
<dbReference type="Pfam" id="PF10342">
    <property type="entry name" value="Kre9_KNH"/>
    <property type="match status" value="1"/>
</dbReference>
<dbReference type="Pfam" id="PF02412">
    <property type="entry name" value="TSP_3"/>
    <property type="match status" value="8"/>
</dbReference>
<accession>A0ABS3PW31</accession>
<feature type="domain" description="Yeast cell wall synthesis Kre9/Knh1-like N-terminal" evidence="4">
    <location>
        <begin position="574"/>
        <end position="639"/>
    </location>
</feature>
<evidence type="ECO:0000313" key="5">
    <source>
        <dbReference type="EMBL" id="MBO1883538.1"/>
    </source>
</evidence>
<dbReference type="PANTHER" id="PTHR10199">
    <property type="entry name" value="THROMBOSPONDIN"/>
    <property type="match status" value="1"/>
</dbReference>
<dbReference type="InterPro" id="IPR024079">
    <property type="entry name" value="MetalloPept_cat_dom_sf"/>
</dbReference>
<dbReference type="PANTHER" id="PTHR10199:SF100">
    <property type="entry name" value="THROMBOSPONDIN, ISOFORM A"/>
    <property type="match status" value="1"/>
</dbReference>
<dbReference type="RefSeq" id="WP_208058192.1">
    <property type="nucleotide sequence ID" value="NZ_JAGDYP010000002.1"/>
</dbReference>
<feature type="region of interest" description="Disordered" evidence="3">
    <location>
        <begin position="174"/>
        <end position="193"/>
    </location>
</feature>
<feature type="region of interest" description="Disordered" evidence="3">
    <location>
        <begin position="885"/>
        <end position="911"/>
    </location>
</feature>
<dbReference type="Gene3D" id="3.40.390.10">
    <property type="entry name" value="Collagenase (Catalytic Domain)"/>
    <property type="match status" value="1"/>
</dbReference>
<organism evidence="5 6">
    <name type="scientific">Capnocytophaga bilenii</name>
    <dbReference type="NCBI Taxonomy" id="2819369"/>
    <lineage>
        <taxon>Bacteria</taxon>
        <taxon>Pseudomonadati</taxon>
        <taxon>Bacteroidota</taxon>
        <taxon>Flavobacteriia</taxon>
        <taxon>Flavobacteriales</taxon>
        <taxon>Flavobacteriaceae</taxon>
        <taxon>Capnocytophaga</taxon>
    </lineage>
</organism>
<dbReference type="Gene3D" id="4.10.1080.10">
    <property type="entry name" value="TSP type-3 repeat"/>
    <property type="match status" value="3"/>
</dbReference>
<evidence type="ECO:0000259" key="4">
    <source>
        <dbReference type="Pfam" id="PF10342"/>
    </source>
</evidence>
<dbReference type="Pfam" id="PF13583">
    <property type="entry name" value="Reprolysin_4"/>
    <property type="match status" value="1"/>
</dbReference>
<feature type="compositionally biased region" description="Polar residues" evidence="3">
    <location>
        <begin position="181"/>
        <end position="193"/>
    </location>
</feature>
<proteinExistence type="predicted"/>
<feature type="compositionally biased region" description="Polar residues" evidence="3">
    <location>
        <begin position="713"/>
        <end position="725"/>
    </location>
</feature>
<dbReference type="InterPro" id="IPR003367">
    <property type="entry name" value="Thrombospondin_3-like_rpt"/>
</dbReference>
<dbReference type="Pfam" id="PF13585">
    <property type="entry name" value="CHU_C"/>
    <property type="match status" value="1"/>
</dbReference>
<feature type="compositionally biased region" description="Polar residues" evidence="3">
    <location>
        <begin position="821"/>
        <end position="834"/>
    </location>
</feature>
<comment type="caution">
    <text evidence="5">The sequence shown here is derived from an EMBL/GenBank/DDBJ whole genome shotgun (WGS) entry which is preliminary data.</text>
</comment>
<keyword evidence="6" id="KW-1185">Reference proteome</keyword>